<organism evidence="2 3">
    <name type="scientific">Trifolium medium</name>
    <dbReference type="NCBI Taxonomy" id="97028"/>
    <lineage>
        <taxon>Eukaryota</taxon>
        <taxon>Viridiplantae</taxon>
        <taxon>Streptophyta</taxon>
        <taxon>Embryophyta</taxon>
        <taxon>Tracheophyta</taxon>
        <taxon>Spermatophyta</taxon>
        <taxon>Magnoliopsida</taxon>
        <taxon>eudicotyledons</taxon>
        <taxon>Gunneridae</taxon>
        <taxon>Pentapetalae</taxon>
        <taxon>rosids</taxon>
        <taxon>fabids</taxon>
        <taxon>Fabales</taxon>
        <taxon>Fabaceae</taxon>
        <taxon>Papilionoideae</taxon>
        <taxon>50 kb inversion clade</taxon>
        <taxon>NPAAA clade</taxon>
        <taxon>Hologalegina</taxon>
        <taxon>IRL clade</taxon>
        <taxon>Trifolieae</taxon>
        <taxon>Trifolium</taxon>
    </lineage>
</organism>
<evidence type="ECO:0000313" key="2">
    <source>
        <dbReference type="EMBL" id="MCI88234.1"/>
    </source>
</evidence>
<evidence type="ECO:0000259" key="1">
    <source>
        <dbReference type="Pfam" id="PF03732"/>
    </source>
</evidence>
<feature type="non-terminal residue" evidence="2">
    <location>
        <position position="65"/>
    </location>
</feature>
<comment type="caution">
    <text evidence="2">The sequence shown here is derived from an EMBL/GenBank/DDBJ whole genome shotgun (WGS) entry which is preliminary data.</text>
</comment>
<accession>A0A392VIM0</accession>
<reference evidence="2 3" key="1">
    <citation type="journal article" date="2018" name="Front. Plant Sci.">
        <title>Red Clover (Trifolium pratense) and Zigzag Clover (T. medium) - A Picture of Genomic Similarities and Differences.</title>
        <authorList>
            <person name="Dluhosova J."/>
            <person name="Istvanek J."/>
            <person name="Nedelnik J."/>
            <person name="Repkova J."/>
        </authorList>
    </citation>
    <scope>NUCLEOTIDE SEQUENCE [LARGE SCALE GENOMIC DNA]</scope>
    <source>
        <strain evidence="3">cv. 10/8</strain>
        <tissue evidence="2">Leaf</tissue>
    </source>
</reference>
<feature type="domain" description="Retrotransposon gag" evidence="1">
    <location>
        <begin position="2"/>
        <end position="63"/>
    </location>
</feature>
<dbReference type="Pfam" id="PF03732">
    <property type="entry name" value="Retrotrans_gag"/>
    <property type="match status" value="1"/>
</dbReference>
<protein>
    <recommendedName>
        <fullName evidence="1">Retrotransposon gag domain-containing protein</fullName>
    </recommendedName>
</protein>
<proteinExistence type="predicted"/>
<name>A0A392VIM0_9FABA</name>
<dbReference type="EMBL" id="LXQA011187763">
    <property type="protein sequence ID" value="MCI88234.1"/>
    <property type="molecule type" value="Genomic_DNA"/>
</dbReference>
<dbReference type="Proteomes" id="UP000265520">
    <property type="component" value="Unassembled WGS sequence"/>
</dbReference>
<keyword evidence="3" id="KW-1185">Reference proteome</keyword>
<dbReference type="PANTHER" id="PTHR33223:SF10">
    <property type="entry name" value="AMINOTRANSFERASE-LIKE PLANT MOBILE DOMAIN-CONTAINING PROTEIN"/>
    <property type="match status" value="1"/>
</dbReference>
<dbReference type="PANTHER" id="PTHR33223">
    <property type="entry name" value="CCHC-TYPE DOMAIN-CONTAINING PROTEIN"/>
    <property type="match status" value="1"/>
</dbReference>
<feature type="non-terminal residue" evidence="2">
    <location>
        <position position="1"/>
    </location>
</feature>
<sequence length="65" mass="7447">KGSAMTWLKSLPDKSVRSWTDLYTQFSSHLTARKRQPKTVASLGGIVQGMDETLRDYIERFTREA</sequence>
<evidence type="ECO:0000313" key="3">
    <source>
        <dbReference type="Proteomes" id="UP000265520"/>
    </source>
</evidence>
<dbReference type="InterPro" id="IPR005162">
    <property type="entry name" value="Retrotrans_gag_dom"/>
</dbReference>
<dbReference type="AlphaFoldDB" id="A0A392VIM0"/>